<protein>
    <submittedName>
        <fullName evidence="1">Uncharacterized protein</fullName>
    </submittedName>
</protein>
<gene>
    <name evidence="1" type="ORF">AXX17_ATUG02700</name>
</gene>
<sequence length="69" mass="7997">MRQKLVPRTVRRPSPTPAVMVRLRSTNTKKIQFTQRLPLGYELHMGRNVVVCEVSIIYMDPLFIPFVGI</sequence>
<name>A0A178U9A9_ARATH</name>
<evidence type="ECO:0000313" key="1">
    <source>
        <dbReference type="EMBL" id="OAO89231.1"/>
    </source>
</evidence>
<proteinExistence type="predicted"/>
<organism evidence="1 2">
    <name type="scientific">Arabidopsis thaliana</name>
    <name type="common">Mouse-ear cress</name>
    <dbReference type="NCBI Taxonomy" id="3702"/>
    <lineage>
        <taxon>Eukaryota</taxon>
        <taxon>Viridiplantae</taxon>
        <taxon>Streptophyta</taxon>
        <taxon>Embryophyta</taxon>
        <taxon>Tracheophyta</taxon>
        <taxon>Spermatophyta</taxon>
        <taxon>Magnoliopsida</taxon>
        <taxon>eudicotyledons</taxon>
        <taxon>Gunneridae</taxon>
        <taxon>Pentapetalae</taxon>
        <taxon>rosids</taxon>
        <taxon>malvids</taxon>
        <taxon>Brassicales</taxon>
        <taxon>Brassicaceae</taxon>
        <taxon>Camelineae</taxon>
        <taxon>Arabidopsis</taxon>
    </lineage>
</organism>
<dbReference type="EMBL" id="LUHQ01000019">
    <property type="protein sequence ID" value="OAO89231.1"/>
    <property type="molecule type" value="Genomic_DNA"/>
</dbReference>
<keyword evidence="1" id="KW-0496">Mitochondrion</keyword>
<dbReference type="Proteomes" id="UP000078284">
    <property type="component" value="Unassembled WGS sequence"/>
</dbReference>
<comment type="caution">
    <text evidence="1">The sequence shown here is derived from an EMBL/GenBank/DDBJ whole genome shotgun (WGS) entry which is preliminary data.</text>
</comment>
<reference evidence="2" key="1">
    <citation type="journal article" date="2016" name="Proc. Natl. Acad. Sci. U.S.A.">
        <title>Chromosome-level assembly of Arabidopsis thaliana Ler reveals the extent of translocation and inversion polymorphisms.</title>
        <authorList>
            <person name="Zapata L."/>
            <person name="Ding J."/>
            <person name="Willing E.M."/>
            <person name="Hartwig B."/>
            <person name="Bezdan D."/>
            <person name="Jiao W.B."/>
            <person name="Patel V."/>
            <person name="Velikkakam James G."/>
            <person name="Koornneef M."/>
            <person name="Ossowski S."/>
            <person name="Schneeberger K."/>
        </authorList>
    </citation>
    <scope>NUCLEOTIDE SEQUENCE [LARGE SCALE GENOMIC DNA]</scope>
    <source>
        <strain evidence="2">cv. Landsberg erecta</strain>
    </source>
</reference>
<dbReference type="AlphaFoldDB" id="A0A178U9A9"/>
<evidence type="ECO:0000313" key="2">
    <source>
        <dbReference type="Proteomes" id="UP000078284"/>
    </source>
</evidence>
<geneLocation type="mitochondrion" evidence="1"/>
<accession>A0A178U9A9</accession>